<name>A0A6I6G433_9BACT</name>
<dbReference type="KEGG" id="fls:GLV81_03735"/>
<proteinExistence type="predicted"/>
<gene>
    <name evidence="1" type="ORF">GLV81_03735</name>
</gene>
<dbReference type="RefSeq" id="WP_157477004.1">
    <property type="nucleotide sequence ID" value="NZ_CP046566.1"/>
</dbReference>
<sequence length="458" mass="52793">MALRLAPASKLLAVEKAADPNNLATVLLDNYIDFFTLFFNEEKTAYDKAKVFRSQRLAQLDAAPKESPLRLFAKAIVHLQWAAIHIKFNEKWAAGWDFRDAFKLAKQNQQQFPQFSPNGMITGPMEMVAATIPKSMRWLSSIMGISGTMQHGSQQLEAFLHASDNWAKLFREEGIFYHCYLQNYLLNQPEKAFAFIEKQDLDLVNNHLFAYMAANLHLTNKQSWQTQRIIQQRKVSADYLTTAVWDFEMAYARLFHLEADAPVYFNRFLQQFKGNFYVKDAWLKLGYHYYLQGNTQQYQYCMQQVKQRGNTLADADKRALKEAQSGWLPNKLLLKARLLSDGGYSKEALALLEGKSANDFADLAERLEFAYRLGRIYDDLALDDRALKAYDYTIAQGSQRTEYYAARSALQAGMICEKLLQFAKARAYFQKAMDMQNHDYEESIEQKAKAGLERCKGK</sequence>
<dbReference type="AlphaFoldDB" id="A0A6I6G433"/>
<keyword evidence="2" id="KW-1185">Reference proteome</keyword>
<evidence type="ECO:0000313" key="1">
    <source>
        <dbReference type="EMBL" id="QGW27336.1"/>
    </source>
</evidence>
<dbReference type="Proteomes" id="UP000426027">
    <property type="component" value="Chromosome"/>
</dbReference>
<reference evidence="1 2" key="1">
    <citation type="submission" date="2019-11" db="EMBL/GenBank/DDBJ databases">
        <authorList>
            <person name="Im W.T."/>
        </authorList>
    </citation>
    <scope>NUCLEOTIDE SEQUENCE [LARGE SCALE GENOMIC DNA]</scope>
    <source>
        <strain evidence="1 2">SB-02</strain>
    </source>
</reference>
<dbReference type="EMBL" id="CP046566">
    <property type="protein sequence ID" value="QGW27336.1"/>
    <property type="molecule type" value="Genomic_DNA"/>
</dbReference>
<accession>A0A6I6G433</accession>
<evidence type="ECO:0008006" key="3">
    <source>
        <dbReference type="Google" id="ProtNLM"/>
    </source>
</evidence>
<protein>
    <recommendedName>
        <fullName evidence="3">Tetratricopeptide repeat protein</fullName>
    </recommendedName>
</protein>
<evidence type="ECO:0000313" key="2">
    <source>
        <dbReference type="Proteomes" id="UP000426027"/>
    </source>
</evidence>
<organism evidence="1 2">
    <name type="scientific">Phnomibacter ginsenosidimutans</name>
    <dbReference type="NCBI Taxonomy" id="2676868"/>
    <lineage>
        <taxon>Bacteria</taxon>
        <taxon>Pseudomonadati</taxon>
        <taxon>Bacteroidota</taxon>
        <taxon>Chitinophagia</taxon>
        <taxon>Chitinophagales</taxon>
        <taxon>Chitinophagaceae</taxon>
        <taxon>Phnomibacter</taxon>
    </lineage>
</organism>